<feature type="domain" description="2EXR" evidence="1">
    <location>
        <begin position="7"/>
        <end position="72"/>
    </location>
</feature>
<reference evidence="2" key="1">
    <citation type="submission" date="2021-07" db="EMBL/GenBank/DDBJ databases">
        <authorList>
            <person name="Durling M."/>
        </authorList>
    </citation>
    <scope>NUCLEOTIDE SEQUENCE</scope>
</reference>
<dbReference type="Pfam" id="PF20150">
    <property type="entry name" value="2EXR"/>
    <property type="match status" value="1"/>
</dbReference>
<protein>
    <recommendedName>
        <fullName evidence="1">2EXR domain-containing protein</fullName>
    </recommendedName>
</protein>
<evidence type="ECO:0000313" key="3">
    <source>
        <dbReference type="Proteomes" id="UP000701801"/>
    </source>
</evidence>
<proteinExistence type="predicted"/>
<dbReference type="EMBL" id="CAJVRM010000025">
    <property type="protein sequence ID" value="CAG8971615.1"/>
    <property type="molecule type" value="Genomic_DNA"/>
</dbReference>
<keyword evidence="3" id="KW-1185">Reference proteome</keyword>
<dbReference type="AlphaFoldDB" id="A0A9N9LAI7"/>
<gene>
    <name evidence="2" type="ORF">HYALB_00008008</name>
</gene>
<evidence type="ECO:0000313" key="2">
    <source>
        <dbReference type="EMBL" id="CAG8971615.1"/>
    </source>
</evidence>
<dbReference type="InterPro" id="IPR045518">
    <property type="entry name" value="2EXR"/>
</dbReference>
<sequence>MKTCSLHKFGELSPELRCLIWELAIDIRPVYTYIHRNYHASRWTPGAAPDMFPDLIAQANREAREIALMAKKGYAYMWRIDTGMLLHYDEERVGGFKEKRVDKRMAYQKRVGCQPFEPLPYKLLFQL</sequence>
<evidence type="ECO:0000259" key="1">
    <source>
        <dbReference type="Pfam" id="PF20150"/>
    </source>
</evidence>
<name>A0A9N9LAI7_9HELO</name>
<dbReference type="Proteomes" id="UP000701801">
    <property type="component" value="Unassembled WGS sequence"/>
</dbReference>
<organism evidence="2 3">
    <name type="scientific">Hymenoscyphus albidus</name>
    <dbReference type="NCBI Taxonomy" id="595503"/>
    <lineage>
        <taxon>Eukaryota</taxon>
        <taxon>Fungi</taxon>
        <taxon>Dikarya</taxon>
        <taxon>Ascomycota</taxon>
        <taxon>Pezizomycotina</taxon>
        <taxon>Leotiomycetes</taxon>
        <taxon>Helotiales</taxon>
        <taxon>Helotiaceae</taxon>
        <taxon>Hymenoscyphus</taxon>
    </lineage>
</organism>
<accession>A0A9N9LAI7</accession>
<comment type="caution">
    <text evidence="2">The sequence shown here is derived from an EMBL/GenBank/DDBJ whole genome shotgun (WGS) entry which is preliminary data.</text>
</comment>